<dbReference type="GO" id="GO:0000179">
    <property type="term" value="F:rRNA (adenine-N6,N6-)-dimethyltransferase activity"/>
    <property type="evidence" value="ECO:0007669"/>
    <property type="project" value="InterPro"/>
</dbReference>
<evidence type="ECO:0000256" key="6">
    <source>
        <dbReference type="HAMAP-Rule" id="MF_01872"/>
    </source>
</evidence>
<evidence type="ECO:0000256" key="4">
    <source>
        <dbReference type="ARBA" id="ARBA00022691"/>
    </source>
</evidence>
<dbReference type="AlphaFoldDB" id="A0A1I2GK72"/>
<feature type="domain" description="Ribosomal RNA adenine methylase transferase N-terminal" evidence="7">
    <location>
        <begin position="27"/>
        <end position="177"/>
    </location>
</feature>
<keyword evidence="3 6" id="KW-0808">Transferase</keyword>
<dbReference type="EMBL" id="FONS01000006">
    <property type="protein sequence ID" value="SFF17360.1"/>
    <property type="molecule type" value="Genomic_DNA"/>
</dbReference>
<evidence type="ECO:0000256" key="3">
    <source>
        <dbReference type="ARBA" id="ARBA00022679"/>
    </source>
</evidence>
<evidence type="ECO:0000313" key="8">
    <source>
        <dbReference type="EMBL" id="SFF17360.1"/>
    </source>
</evidence>
<comment type="subcellular location">
    <subcellularLocation>
        <location evidence="6">Cytoplasm</location>
    </subcellularLocation>
</comment>
<dbReference type="InterPro" id="IPR020598">
    <property type="entry name" value="rRNA_Ade_methylase_Trfase_N"/>
</dbReference>
<comment type="similarity">
    <text evidence="6">Belongs to the methyltransferase superfamily. tRNA (adenine-N(6)-)-methyltransferase family.</text>
</comment>
<accession>A0A1I2GK72</accession>
<dbReference type="PANTHER" id="PTHR47739">
    <property type="entry name" value="TRNA1(VAL) (ADENINE(37)-N6)-METHYLTRANSFERASE"/>
    <property type="match status" value="1"/>
</dbReference>
<dbReference type="SUPFAM" id="SSF53335">
    <property type="entry name" value="S-adenosyl-L-methionine-dependent methyltransferases"/>
    <property type="match status" value="1"/>
</dbReference>
<comment type="function">
    <text evidence="6">Specifically methylates the adenine in position 37 of tRNA(1)(Val) (anticodon cmo5UAC).</text>
</comment>
<dbReference type="RefSeq" id="WP_074964012.1">
    <property type="nucleotide sequence ID" value="NZ_FONS01000006.1"/>
</dbReference>
<sequence length="234" mass="26650">MGSVFRFKQFSLDQQGCAMKINTDGVLLGALASHEDPLRILDIGTGTGVIALMLAQRFPSAVVDAVEIDPSAASAAEKNFIESPFADRVRLSGHDFLQFKPLHKYDLIVSNPPFFVNDLKNPEKRKELARHADPDFFELMLRQAAEMMNPKGLLWLILPVKQAEFVIQQAVRWKLYPCRRFQICSDAQKPAFRQLICLGFEDVPVRRDNVYIYAAQGVYTTQYQMLLKEFFLAF</sequence>
<evidence type="ECO:0000256" key="1">
    <source>
        <dbReference type="ARBA" id="ARBA00022490"/>
    </source>
</evidence>
<dbReference type="InterPro" id="IPR002052">
    <property type="entry name" value="DNA_methylase_N6_adenine_CS"/>
</dbReference>
<evidence type="ECO:0000259" key="7">
    <source>
        <dbReference type="SMART" id="SM00650"/>
    </source>
</evidence>
<dbReference type="Gene3D" id="3.40.50.150">
    <property type="entry name" value="Vaccinia Virus protein VP39"/>
    <property type="match status" value="1"/>
</dbReference>
<dbReference type="InterPro" id="IPR029063">
    <property type="entry name" value="SAM-dependent_MTases_sf"/>
</dbReference>
<dbReference type="InterPro" id="IPR007848">
    <property type="entry name" value="Small_mtfrase_dom"/>
</dbReference>
<dbReference type="HAMAP" id="MF_01872">
    <property type="entry name" value="tRNA_methyltr_YfiC"/>
    <property type="match status" value="1"/>
</dbReference>
<dbReference type="GO" id="GO:0016430">
    <property type="term" value="F:tRNA (adenine-N6)-methyltransferase activity"/>
    <property type="evidence" value="ECO:0007669"/>
    <property type="project" value="UniProtKB-UniRule"/>
</dbReference>
<proteinExistence type="inferred from homology"/>
<evidence type="ECO:0000313" key="9">
    <source>
        <dbReference type="Proteomes" id="UP000183129"/>
    </source>
</evidence>
<dbReference type="PRINTS" id="PR00507">
    <property type="entry name" value="N12N6MTFRASE"/>
</dbReference>
<name>A0A1I2GK72_9SPHI</name>
<comment type="catalytic activity">
    <reaction evidence="6">
        <text>adenosine(37) in tRNA1(Val) + S-adenosyl-L-methionine = N(6)-methyladenosine(37) in tRNA1(Val) + S-adenosyl-L-homocysteine + H(+)</text>
        <dbReference type="Rhea" id="RHEA:43160"/>
        <dbReference type="Rhea" id="RHEA-COMP:10369"/>
        <dbReference type="Rhea" id="RHEA-COMP:10370"/>
        <dbReference type="ChEBI" id="CHEBI:15378"/>
        <dbReference type="ChEBI" id="CHEBI:57856"/>
        <dbReference type="ChEBI" id="CHEBI:59789"/>
        <dbReference type="ChEBI" id="CHEBI:74411"/>
        <dbReference type="ChEBI" id="CHEBI:74449"/>
        <dbReference type="EC" id="2.1.1.223"/>
    </reaction>
</comment>
<dbReference type="STRING" id="34086.SAMN04488084_105280"/>
<organism evidence="8 9">
    <name type="scientific">Pedobacter antarcticus</name>
    <dbReference type="NCBI Taxonomy" id="34086"/>
    <lineage>
        <taxon>Bacteria</taxon>
        <taxon>Pseudomonadati</taxon>
        <taxon>Bacteroidota</taxon>
        <taxon>Sphingobacteriia</taxon>
        <taxon>Sphingobacteriales</taxon>
        <taxon>Sphingobacteriaceae</taxon>
        <taxon>Pedobacter</taxon>
    </lineage>
</organism>
<keyword evidence="2 6" id="KW-0489">Methyltransferase</keyword>
<dbReference type="InterPro" id="IPR050210">
    <property type="entry name" value="tRNA_Adenine-N(6)_MTase"/>
</dbReference>
<dbReference type="InterPro" id="IPR022882">
    <property type="entry name" value="tRNA_adenine-N6_MeTrfase"/>
</dbReference>
<dbReference type="PANTHER" id="PTHR47739:SF1">
    <property type="entry name" value="TRNA1(VAL) (ADENINE(37)-N6)-METHYLTRANSFERASE"/>
    <property type="match status" value="1"/>
</dbReference>
<dbReference type="SMART" id="SM00650">
    <property type="entry name" value="rADc"/>
    <property type="match status" value="1"/>
</dbReference>
<keyword evidence="1 6" id="KW-0963">Cytoplasm</keyword>
<dbReference type="GO" id="GO:0003676">
    <property type="term" value="F:nucleic acid binding"/>
    <property type="evidence" value="ECO:0007669"/>
    <property type="project" value="InterPro"/>
</dbReference>
<evidence type="ECO:0000256" key="5">
    <source>
        <dbReference type="ARBA" id="ARBA00022694"/>
    </source>
</evidence>
<dbReference type="CDD" id="cd02440">
    <property type="entry name" value="AdoMet_MTases"/>
    <property type="match status" value="1"/>
</dbReference>
<keyword evidence="5 6" id="KW-0819">tRNA processing</keyword>
<dbReference type="Pfam" id="PF05175">
    <property type="entry name" value="MTS"/>
    <property type="match status" value="1"/>
</dbReference>
<keyword evidence="4 6" id="KW-0949">S-adenosyl-L-methionine</keyword>
<dbReference type="GO" id="GO:0008033">
    <property type="term" value="P:tRNA processing"/>
    <property type="evidence" value="ECO:0007669"/>
    <property type="project" value="UniProtKB-UniRule"/>
</dbReference>
<reference evidence="8 9" key="1">
    <citation type="submission" date="2016-10" db="EMBL/GenBank/DDBJ databases">
        <authorList>
            <person name="de Groot N.N."/>
        </authorList>
    </citation>
    <scope>NUCLEOTIDE SEQUENCE [LARGE SCALE GENOMIC DNA]</scope>
    <source>
        <strain evidence="8 9">ATCC 51969</strain>
    </source>
</reference>
<dbReference type="EC" id="2.1.1.223" evidence="6"/>
<dbReference type="GO" id="GO:0005737">
    <property type="term" value="C:cytoplasm"/>
    <property type="evidence" value="ECO:0007669"/>
    <property type="project" value="UniProtKB-SubCell"/>
</dbReference>
<protein>
    <recommendedName>
        <fullName evidence="6">tRNA1(Val) (adenine(37)-N6)-methyltransferase</fullName>
        <ecNumber evidence="6">2.1.1.223</ecNumber>
    </recommendedName>
    <alternativeName>
        <fullName evidence="6">tRNA m6A37 methyltransferase</fullName>
    </alternativeName>
</protein>
<evidence type="ECO:0000256" key="2">
    <source>
        <dbReference type="ARBA" id="ARBA00022603"/>
    </source>
</evidence>
<dbReference type="PROSITE" id="PS00092">
    <property type="entry name" value="N6_MTASE"/>
    <property type="match status" value="1"/>
</dbReference>
<dbReference type="Proteomes" id="UP000183129">
    <property type="component" value="Unassembled WGS sequence"/>
</dbReference>
<gene>
    <name evidence="8" type="ORF">SAMN03003324_02668</name>
</gene>